<comment type="caution">
    <text evidence="1">The sequence shown here is derived from an EMBL/GenBank/DDBJ whole genome shotgun (WGS) entry which is preliminary data.</text>
</comment>
<dbReference type="SUPFAM" id="SSF52980">
    <property type="entry name" value="Restriction endonuclease-like"/>
    <property type="match status" value="1"/>
</dbReference>
<organism evidence="1 2">
    <name type="scientific">Dyella lutea</name>
    <dbReference type="NCBI Taxonomy" id="2950441"/>
    <lineage>
        <taxon>Bacteria</taxon>
        <taxon>Pseudomonadati</taxon>
        <taxon>Pseudomonadota</taxon>
        <taxon>Gammaproteobacteria</taxon>
        <taxon>Lysobacterales</taxon>
        <taxon>Rhodanobacteraceae</taxon>
        <taxon>Dyella</taxon>
    </lineage>
</organism>
<accession>A0ABT1F8Y2</accession>
<name>A0ABT1F8Y2_9GAMM</name>
<dbReference type="Proteomes" id="UP001204615">
    <property type="component" value="Unassembled WGS sequence"/>
</dbReference>
<sequence length="828" mass="93374">MQWERPNALGRSVEVDATNRPIKIAYLVPHENLEQAHQILDAVFYESYTRWGGGFTLAVPTAAESFLDAGFQDWLQRYDPDFIYSFVDLHPDFAVAIDRLCSPIAFLRHNVRGDADSWRAFLPAWDRWFKPVASVTAVQSPASYPQHPHEQRPREPTVLTQYGLRDPIRFIADNFGVAFDIHASPNPIQGLFQTLCLVPEDLPASHRVGSERCTSVLEAFRAVAGRKATPIARFAMANSAGMPRVESAAWTNAFRLIVGSDVLDRINAWNCRHLANAWNTGIGSLIVSHDMFNDDVFVAELGTFFNQNNFLGSGGGGHYYVALHSSSIPVGELSQLRDRLAARTYNSVSVAALPDAPALPTAKELSNRFHTGSTDSVTLRLTEDYQELVAAEPAHFIYLPPQLRGLARGQWVVECDIQRHNNLSPYSNITDTWHLPHRLRGVRAFTNCLAKGTRNGLLALLPAPKGFHHRGQSIKEPHLFDLQLPSDEAYFRHLVLDFFQYSDDDLRRDLLPAGYRDLRVSDKGQNLRGVISLAGELSTAFQILTKKYWRTVLSAAKEDSAKPLIFSMEKLSSLVPNSREFIQALTTKEHFPSREHTRKYLKNGLMDALEQLVRYGVFYQIAQWRCAYCGHSNTRSFDHVKLRNSCDICQAEHLAEIDLKWEYELNAFVFRSLEKHRGLPVLWTLGYLQERGHSQAFWYLPEVELFANDEPSGERNEIDILCVLGGTFYAVEVKSSASLFLNKADAADTFVKIIRKLRPDVAMLSFEKYCPDAHAVEETKSRLNAVAATIREQLVGETSLEIVVAEDLAEFREFGADLGVHGARLRRT</sequence>
<keyword evidence="2" id="KW-1185">Reference proteome</keyword>
<evidence type="ECO:0008006" key="3">
    <source>
        <dbReference type="Google" id="ProtNLM"/>
    </source>
</evidence>
<gene>
    <name evidence="1" type="ORF">NC595_07145</name>
</gene>
<evidence type="ECO:0000313" key="1">
    <source>
        <dbReference type="EMBL" id="MCP1373834.1"/>
    </source>
</evidence>
<dbReference type="RefSeq" id="WP_253565647.1">
    <property type="nucleotide sequence ID" value="NZ_JAMZEK010000001.1"/>
</dbReference>
<dbReference type="EMBL" id="JAMZEK010000001">
    <property type="protein sequence ID" value="MCP1373834.1"/>
    <property type="molecule type" value="Genomic_DNA"/>
</dbReference>
<dbReference type="InterPro" id="IPR011335">
    <property type="entry name" value="Restrct_endonuc-II-like"/>
</dbReference>
<reference evidence="1 2" key="1">
    <citation type="submission" date="2022-06" db="EMBL/GenBank/DDBJ databases">
        <title>Dyella sp. Sa strain:Sa Genome sequencing.</title>
        <authorList>
            <person name="Park S."/>
        </authorList>
    </citation>
    <scope>NUCLEOTIDE SEQUENCE [LARGE SCALE GENOMIC DNA]</scope>
    <source>
        <strain evidence="1 2">Sa</strain>
    </source>
</reference>
<protein>
    <recommendedName>
        <fullName evidence="3">REase associating with pPIWI RE domain-containing protein</fullName>
    </recommendedName>
</protein>
<evidence type="ECO:0000313" key="2">
    <source>
        <dbReference type="Proteomes" id="UP001204615"/>
    </source>
</evidence>
<proteinExistence type="predicted"/>